<sequence>MALPINIEDLVNARTVESVRIEFKRGWNPEEAIRTICAFANDIREYGSGYLIVGIDEKEGTPILPPYGIQANQIDKIQKEFIQLCHQIQPNIFPTIEPIEFQEQHIIVIWVTTGEERPYSAPSTLGGKAQRRIYVRPSSVTIPATPVLEDQLRELAAYKHFDDRVNTKSNIDDLDLGLIQSYLQEIKSNLYEEAFKIPLSELALKMQIARGTAENLKPLNVGLLMFCKSPEKYFEGCVTNLVEFDDEAGTKYSEKKFLGPVHTQIRQIMNYLNNNIIKEFVRKDTSRAESNRFVNYPYQALEEAVVNALYHRSYGNPTPNEIRIYKSGNDRRIEILSYPGPLPPIDENALVQLKITARNYRNLKLGDWLKNLRLAEKYATGIPTILNALETNGSPKPILSTDADRSHFLVVFRIHPDAPDEPNHPIDDVGVFALSNSQQTILEKLINEPIVETEIETLFEGDVNDDLGFLVKNDLVAIKQIPDSKLFFITPKGKNALKSSF</sequence>
<dbReference type="PANTHER" id="PTHR30595:SF6">
    <property type="entry name" value="SCHLAFEN ALBA-2 DOMAIN-CONTAINING PROTEIN"/>
    <property type="match status" value="1"/>
</dbReference>
<dbReference type="Pfam" id="PF04326">
    <property type="entry name" value="SLFN_AlbA_2"/>
    <property type="match status" value="1"/>
</dbReference>
<accession>A0A838ZTS4</accession>
<dbReference type="InterPro" id="IPR007421">
    <property type="entry name" value="Schlafen_AlbA_2_dom"/>
</dbReference>
<dbReference type="Pfam" id="PF13749">
    <property type="entry name" value="HATPase_c_4"/>
    <property type="match status" value="1"/>
</dbReference>
<dbReference type="PANTHER" id="PTHR30595">
    <property type="entry name" value="GLPR-RELATED TRANSCRIPTIONAL REPRESSOR"/>
    <property type="match status" value="1"/>
</dbReference>
<reference evidence="2 3" key="1">
    <citation type="submission" date="2020-07" db="EMBL/GenBank/DDBJ databases">
        <title>Moheibacter lacus sp. nov., a member of the family Flavobacteriaceae isolated from freshwater lake sediment.</title>
        <authorList>
            <person name="Liu Y."/>
        </authorList>
    </citation>
    <scope>NUCLEOTIDE SEQUENCE [LARGE SCALE GENOMIC DNA]</scope>
    <source>
        <strain evidence="2 3">BDHS18</strain>
    </source>
</reference>
<dbReference type="Gene3D" id="3.30.565.60">
    <property type="match status" value="1"/>
</dbReference>
<protein>
    <submittedName>
        <fullName evidence="2">Putative DNA binding domain-containing protein</fullName>
    </submittedName>
</protein>
<dbReference type="RefSeq" id="WP_182043974.1">
    <property type="nucleotide sequence ID" value="NZ_JACDZE010000004.1"/>
</dbReference>
<dbReference type="InterPro" id="IPR038475">
    <property type="entry name" value="RecG_C_sf"/>
</dbReference>
<comment type="caution">
    <text evidence="2">The sequence shown here is derived from an EMBL/GenBank/DDBJ whole genome shotgun (WGS) entry which is preliminary data.</text>
</comment>
<dbReference type="EMBL" id="JACDZE010000004">
    <property type="protein sequence ID" value="MBA5630377.1"/>
    <property type="molecule type" value="Genomic_DNA"/>
</dbReference>
<evidence type="ECO:0000313" key="2">
    <source>
        <dbReference type="EMBL" id="MBA5630377.1"/>
    </source>
</evidence>
<evidence type="ECO:0000259" key="1">
    <source>
        <dbReference type="Pfam" id="PF04326"/>
    </source>
</evidence>
<name>A0A838ZTS4_9FLAO</name>
<dbReference type="AlphaFoldDB" id="A0A838ZTS4"/>
<dbReference type="Gene3D" id="3.30.950.30">
    <property type="entry name" value="Schlafen, AAA domain"/>
    <property type="match status" value="1"/>
</dbReference>
<dbReference type="InterPro" id="IPR038461">
    <property type="entry name" value="Schlafen_AlbA_2_dom_sf"/>
</dbReference>
<proteinExistence type="predicted"/>
<evidence type="ECO:0000313" key="3">
    <source>
        <dbReference type="Proteomes" id="UP000552241"/>
    </source>
</evidence>
<feature type="domain" description="Schlafen AlbA-2" evidence="1">
    <location>
        <begin position="17"/>
        <end position="139"/>
    </location>
</feature>
<gene>
    <name evidence="2" type="ORF">HU137_11390</name>
</gene>
<dbReference type="Proteomes" id="UP000552241">
    <property type="component" value="Unassembled WGS sequence"/>
</dbReference>
<organism evidence="2 3">
    <name type="scientific">Moheibacter lacus</name>
    <dbReference type="NCBI Taxonomy" id="2745851"/>
    <lineage>
        <taxon>Bacteria</taxon>
        <taxon>Pseudomonadati</taxon>
        <taxon>Bacteroidota</taxon>
        <taxon>Flavobacteriia</taxon>
        <taxon>Flavobacteriales</taxon>
        <taxon>Weeksellaceae</taxon>
        <taxon>Moheibacter</taxon>
    </lineage>
</organism>
<keyword evidence="3" id="KW-1185">Reference proteome</keyword>